<dbReference type="Pfam" id="PF10970">
    <property type="entry name" value="GerPE"/>
    <property type="match status" value="1"/>
</dbReference>
<dbReference type="OrthoDB" id="2599887at2"/>
<gene>
    <name evidence="1" type="ORF">AHA02nite_14630</name>
</gene>
<comment type="caution">
    <text evidence="1">The sequence shown here is derived from an EMBL/GenBank/DDBJ whole genome shotgun (WGS) entry which is preliminary data.</text>
</comment>
<dbReference type="RefSeq" id="WP_146815841.1">
    <property type="nucleotide sequence ID" value="NZ_BJYA01000010.1"/>
</dbReference>
<dbReference type="Proteomes" id="UP000321440">
    <property type="component" value="Unassembled WGS sequence"/>
</dbReference>
<sequence>MMRNSVVKTINTNILEFSSSLRIGDTKYLTPLSIALAIQQEGAYFTREVQRRHTFMNYDFFTDPLPEHLADFRPNITRHNKGDIKVGHINVIGATASSTIHIGSIKHGDVVSRVKHIRHLLDTDEE</sequence>
<dbReference type="AlphaFoldDB" id="A0A511W3Z5"/>
<evidence type="ECO:0008006" key="3">
    <source>
        <dbReference type="Google" id="ProtNLM"/>
    </source>
</evidence>
<proteinExistence type="predicted"/>
<reference evidence="1 2" key="1">
    <citation type="submission" date="2019-07" db="EMBL/GenBank/DDBJ databases">
        <title>Whole genome shotgun sequence of Alkalibacillus haloalkaliphilus NBRC 103110.</title>
        <authorList>
            <person name="Hosoyama A."/>
            <person name="Uohara A."/>
            <person name="Ohji S."/>
            <person name="Ichikawa N."/>
        </authorList>
    </citation>
    <scope>NUCLEOTIDE SEQUENCE [LARGE SCALE GENOMIC DNA]</scope>
    <source>
        <strain evidence="1 2">NBRC 103110</strain>
    </source>
</reference>
<accession>A0A511W3Z5</accession>
<dbReference type="EMBL" id="BJYA01000010">
    <property type="protein sequence ID" value="GEN45687.1"/>
    <property type="molecule type" value="Genomic_DNA"/>
</dbReference>
<organism evidence="1 2">
    <name type="scientific">Alkalibacillus haloalkaliphilus</name>
    <dbReference type="NCBI Taxonomy" id="94136"/>
    <lineage>
        <taxon>Bacteria</taxon>
        <taxon>Bacillati</taxon>
        <taxon>Bacillota</taxon>
        <taxon>Bacilli</taxon>
        <taxon>Bacillales</taxon>
        <taxon>Bacillaceae</taxon>
        <taxon>Alkalibacillus</taxon>
    </lineage>
</organism>
<name>A0A511W3Z5_9BACI</name>
<protein>
    <recommendedName>
        <fullName evidence="3">Spore germination protein GerPE</fullName>
    </recommendedName>
</protein>
<keyword evidence="2" id="KW-1185">Reference proteome</keyword>
<evidence type="ECO:0000313" key="2">
    <source>
        <dbReference type="Proteomes" id="UP000321440"/>
    </source>
</evidence>
<evidence type="ECO:0000313" key="1">
    <source>
        <dbReference type="EMBL" id="GEN45687.1"/>
    </source>
</evidence>
<dbReference type="InterPro" id="IPR024496">
    <property type="entry name" value="Spore_germ_GerPE"/>
</dbReference>